<evidence type="ECO:0000256" key="3">
    <source>
        <dbReference type="SAM" id="MobiDB-lite"/>
    </source>
</evidence>
<proteinExistence type="inferred from homology"/>
<protein>
    <submittedName>
        <fullName evidence="5">VacJ family lipoprotein</fullName>
    </submittedName>
</protein>
<evidence type="ECO:0000313" key="6">
    <source>
        <dbReference type="Proteomes" id="UP001160519"/>
    </source>
</evidence>
<dbReference type="EMBL" id="JAQSDF010000041">
    <property type="protein sequence ID" value="MDI1231758.1"/>
    <property type="molecule type" value="Genomic_DNA"/>
</dbReference>
<organism evidence="5 6">
    <name type="scientific">Candidatus Methylobacter titanis</name>
    <dbReference type="NCBI Taxonomy" id="3053457"/>
    <lineage>
        <taxon>Bacteria</taxon>
        <taxon>Pseudomonadati</taxon>
        <taxon>Pseudomonadota</taxon>
        <taxon>Gammaproteobacteria</taxon>
        <taxon>Methylococcales</taxon>
        <taxon>Methylococcaceae</taxon>
        <taxon>Methylobacter</taxon>
    </lineage>
</organism>
<dbReference type="PANTHER" id="PTHR30035">
    <property type="entry name" value="LIPOPROTEIN VACJ-RELATED"/>
    <property type="match status" value="1"/>
</dbReference>
<reference evidence="5" key="1">
    <citation type="submission" date="2023-01" db="EMBL/GenBank/DDBJ databases">
        <title>Biogeochemical cycle of methane in antarctic sediments.</title>
        <authorList>
            <person name="Roldan D.M."/>
            <person name="Menes R.J."/>
        </authorList>
    </citation>
    <scope>NUCLEOTIDE SEQUENCE [LARGE SCALE GENOMIC DNA]</scope>
    <source>
        <strain evidence="5">K-2018 MAG008</strain>
    </source>
</reference>
<dbReference type="PANTHER" id="PTHR30035:SF3">
    <property type="entry name" value="INTERMEMBRANE PHOSPHOLIPID TRANSPORT SYSTEM LIPOPROTEIN MLAA"/>
    <property type="match status" value="1"/>
</dbReference>
<keyword evidence="2 4" id="KW-0732">Signal</keyword>
<feature type="compositionally biased region" description="Basic and acidic residues" evidence="3">
    <location>
        <begin position="293"/>
        <end position="306"/>
    </location>
</feature>
<feature type="signal peptide" evidence="4">
    <location>
        <begin position="1"/>
        <end position="27"/>
    </location>
</feature>
<dbReference type="Proteomes" id="UP001160519">
    <property type="component" value="Unassembled WGS sequence"/>
</dbReference>
<evidence type="ECO:0000313" key="5">
    <source>
        <dbReference type="EMBL" id="MDI1231758.1"/>
    </source>
</evidence>
<gene>
    <name evidence="5" type="ORF">PSU93_11465</name>
</gene>
<dbReference type="GO" id="GO:0120010">
    <property type="term" value="P:intermembrane phospholipid transfer"/>
    <property type="evidence" value="ECO:0007669"/>
    <property type="project" value="TreeGrafter"/>
</dbReference>
<name>A0AA43TM84_9GAMM</name>
<comment type="caution">
    <text evidence="5">The sequence shown here is derived from an EMBL/GenBank/DDBJ whole genome shotgun (WGS) entry which is preliminary data.</text>
</comment>
<feature type="compositionally biased region" description="Polar residues" evidence="3">
    <location>
        <begin position="277"/>
        <end position="292"/>
    </location>
</feature>
<comment type="similarity">
    <text evidence="1">Belongs to the MlaA family.</text>
</comment>
<dbReference type="PROSITE" id="PS51257">
    <property type="entry name" value="PROKAR_LIPOPROTEIN"/>
    <property type="match status" value="1"/>
</dbReference>
<accession>A0AA43TM84</accession>
<keyword evidence="5" id="KW-0449">Lipoprotein</keyword>
<evidence type="ECO:0000256" key="4">
    <source>
        <dbReference type="SAM" id="SignalP"/>
    </source>
</evidence>
<feature type="chain" id="PRO_5041409552" evidence="4">
    <location>
        <begin position="28"/>
        <end position="306"/>
    </location>
</feature>
<dbReference type="GO" id="GO:0016020">
    <property type="term" value="C:membrane"/>
    <property type="evidence" value="ECO:0007669"/>
    <property type="project" value="InterPro"/>
</dbReference>
<dbReference type="Pfam" id="PF04333">
    <property type="entry name" value="MlaA"/>
    <property type="match status" value="1"/>
</dbReference>
<dbReference type="AlphaFoldDB" id="A0AA43TM84"/>
<feature type="region of interest" description="Disordered" evidence="3">
    <location>
        <begin position="277"/>
        <end position="306"/>
    </location>
</feature>
<sequence length="306" mass="32853">MRMKKSIINTRLLVNSLVISSVLGGCATPSKVNETDSWEGWNRGTQEFNDDLDKAILKPVAKGYLSITPKFVDNGITNFFSNLNDIGVTVNDLLQLKMAQGGMDAGRFLINTTAGVAGFVDVATMIDLPKHHEDFGQTLGFWGVPSGNYLVIPFMGPSSPRGVAGAVGDALLNPLTYTFVFAGGGAAVSAINSGAKAIDVTDTRADLIPTEKIVDEASIDRYSFIKNAYQQRREYLIHDGNVPEEDELQLEDEADADTEAANSAVPATEIIKTNSVVPATNNNNSSLAPVTDNSKHFLDLSEPVNK</sequence>
<keyword evidence="6" id="KW-1185">Reference proteome</keyword>
<evidence type="ECO:0000256" key="2">
    <source>
        <dbReference type="ARBA" id="ARBA00022729"/>
    </source>
</evidence>
<dbReference type="PRINTS" id="PR01805">
    <property type="entry name" value="VACJLIPOPROT"/>
</dbReference>
<dbReference type="InterPro" id="IPR007428">
    <property type="entry name" value="MlaA"/>
</dbReference>
<evidence type="ECO:0000256" key="1">
    <source>
        <dbReference type="ARBA" id="ARBA00010634"/>
    </source>
</evidence>